<comment type="caution">
    <text evidence="1">The sequence shown here is derived from an EMBL/GenBank/DDBJ whole genome shotgun (WGS) entry which is preliminary data.</text>
</comment>
<dbReference type="RefSeq" id="WP_051411822.1">
    <property type="nucleotide sequence ID" value="NZ_JAAITK010000007.1"/>
</dbReference>
<dbReference type="OrthoDB" id="9802901at2"/>
<evidence type="ECO:0000313" key="2">
    <source>
        <dbReference type="Proteomes" id="UP000261080"/>
    </source>
</evidence>
<dbReference type="EMBL" id="QVLX01000003">
    <property type="protein sequence ID" value="RGE88039.1"/>
    <property type="molecule type" value="Genomic_DNA"/>
</dbReference>
<gene>
    <name evidence="1" type="ORF">DW016_08045</name>
</gene>
<dbReference type="Proteomes" id="UP000261080">
    <property type="component" value="Unassembled WGS sequence"/>
</dbReference>
<keyword evidence="2" id="KW-1185">Reference proteome</keyword>
<organism evidence="1 2">
    <name type="scientific">Sellimonas intestinalis</name>
    <dbReference type="NCBI Taxonomy" id="1653434"/>
    <lineage>
        <taxon>Bacteria</taxon>
        <taxon>Bacillati</taxon>
        <taxon>Bacillota</taxon>
        <taxon>Clostridia</taxon>
        <taxon>Lachnospirales</taxon>
        <taxon>Lachnospiraceae</taxon>
        <taxon>Sellimonas</taxon>
    </lineage>
</organism>
<name>A0A3E3K3K8_9FIRM</name>
<sequence length="76" mass="8842">MRELQGEEGLLGIVKSGNKYQLISLEISEKRHPRGHLNDLEWERIRRRYGGVCAVCGRTPETTGFQQDHKIPRLKR</sequence>
<dbReference type="AlphaFoldDB" id="A0A3E3K3K8"/>
<dbReference type="Gene3D" id="1.10.30.50">
    <property type="match status" value="1"/>
</dbReference>
<proteinExistence type="predicted"/>
<reference evidence="1 2" key="1">
    <citation type="submission" date="2018-08" db="EMBL/GenBank/DDBJ databases">
        <title>A genome reference for cultivated species of the human gut microbiota.</title>
        <authorList>
            <person name="Zou Y."/>
            <person name="Xue W."/>
            <person name="Luo G."/>
        </authorList>
    </citation>
    <scope>NUCLEOTIDE SEQUENCE [LARGE SCALE GENOMIC DNA]</scope>
    <source>
        <strain evidence="1 2">AF37-2AT</strain>
    </source>
</reference>
<protein>
    <submittedName>
        <fullName evidence="1">Uncharacterized protein</fullName>
    </submittedName>
</protein>
<accession>A0A3E3K3K8</accession>
<evidence type="ECO:0000313" key="1">
    <source>
        <dbReference type="EMBL" id="RGE88039.1"/>
    </source>
</evidence>